<dbReference type="SUPFAM" id="SSF52172">
    <property type="entry name" value="CheY-like"/>
    <property type="match status" value="1"/>
</dbReference>
<reference evidence="5 6" key="1">
    <citation type="submission" date="2018-06" db="EMBL/GenBank/DDBJ databases">
        <title>Pseudomonas jilinensis sp. nov., isolated from the production water of Jilin Oilfield in China.</title>
        <authorList>
            <person name="Wang J."/>
        </authorList>
    </citation>
    <scope>NUCLEOTIDE SEQUENCE [LARGE SCALE GENOMIC DNA]</scope>
    <source>
        <strain evidence="5 6">JS15-10A1</strain>
    </source>
</reference>
<evidence type="ECO:0000256" key="2">
    <source>
        <dbReference type="PROSITE-ProRule" id="PRU00169"/>
    </source>
</evidence>
<dbReference type="Pfam" id="PF00072">
    <property type="entry name" value="Response_reg"/>
    <property type="match status" value="1"/>
</dbReference>
<feature type="domain" description="Response regulatory" evidence="4">
    <location>
        <begin position="4"/>
        <end position="117"/>
    </location>
</feature>
<dbReference type="PANTHER" id="PTHR44591">
    <property type="entry name" value="STRESS RESPONSE REGULATOR PROTEIN 1"/>
    <property type="match status" value="1"/>
</dbReference>
<dbReference type="Gene3D" id="3.40.50.2300">
    <property type="match status" value="1"/>
</dbReference>
<dbReference type="AlphaFoldDB" id="A0A396S172"/>
<dbReference type="InterPro" id="IPR001789">
    <property type="entry name" value="Sig_transdc_resp-reg_receiver"/>
</dbReference>
<evidence type="ECO:0000259" key="4">
    <source>
        <dbReference type="PROSITE" id="PS50110"/>
    </source>
</evidence>
<feature type="region of interest" description="Disordered" evidence="3">
    <location>
        <begin position="123"/>
        <end position="142"/>
    </location>
</feature>
<dbReference type="SMART" id="SM00448">
    <property type="entry name" value="REC"/>
    <property type="match status" value="1"/>
</dbReference>
<feature type="compositionally biased region" description="Basic and acidic residues" evidence="3">
    <location>
        <begin position="155"/>
        <end position="165"/>
    </location>
</feature>
<accession>A0A396S172</accession>
<comment type="caution">
    <text evidence="5">The sequence shown here is derived from an EMBL/GenBank/DDBJ whole genome shotgun (WGS) entry which is preliminary data.</text>
</comment>
<evidence type="ECO:0000313" key="5">
    <source>
        <dbReference type="EMBL" id="RHW22520.1"/>
    </source>
</evidence>
<feature type="modified residue" description="4-aspartylphosphate" evidence="2">
    <location>
        <position position="53"/>
    </location>
</feature>
<evidence type="ECO:0000256" key="3">
    <source>
        <dbReference type="SAM" id="MobiDB-lite"/>
    </source>
</evidence>
<protein>
    <submittedName>
        <fullName evidence="5">Response regulator</fullName>
    </submittedName>
</protein>
<evidence type="ECO:0000256" key="1">
    <source>
        <dbReference type="ARBA" id="ARBA00022553"/>
    </source>
</evidence>
<organism evidence="5 6">
    <name type="scientific">Pseudomonas jilinensis</name>
    <dbReference type="NCBI Taxonomy" id="2078689"/>
    <lineage>
        <taxon>Bacteria</taxon>
        <taxon>Pseudomonadati</taxon>
        <taxon>Pseudomonadota</taxon>
        <taxon>Gammaproteobacteria</taxon>
        <taxon>Pseudomonadales</taxon>
        <taxon>Pseudomonadaceae</taxon>
        <taxon>Pseudomonas</taxon>
    </lineage>
</organism>
<feature type="region of interest" description="Disordered" evidence="3">
    <location>
        <begin position="154"/>
        <end position="184"/>
    </location>
</feature>
<name>A0A396S172_9PSED</name>
<dbReference type="InterPro" id="IPR011006">
    <property type="entry name" value="CheY-like_superfamily"/>
</dbReference>
<keyword evidence="6" id="KW-1185">Reference proteome</keyword>
<dbReference type="InterPro" id="IPR050595">
    <property type="entry name" value="Bact_response_regulator"/>
</dbReference>
<dbReference type="RefSeq" id="WP_119700595.1">
    <property type="nucleotide sequence ID" value="NZ_QJSA01000002.1"/>
</dbReference>
<dbReference type="PANTHER" id="PTHR44591:SF3">
    <property type="entry name" value="RESPONSE REGULATORY DOMAIN-CONTAINING PROTEIN"/>
    <property type="match status" value="1"/>
</dbReference>
<dbReference type="EMBL" id="QJSA01000002">
    <property type="protein sequence ID" value="RHW22520.1"/>
    <property type="molecule type" value="Genomic_DNA"/>
</dbReference>
<dbReference type="OrthoDB" id="9808843at2"/>
<gene>
    <name evidence="5" type="ORF">C2846_02490</name>
</gene>
<evidence type="ECO:0000313" key="6">
    <source>
        <dbReference type="Proteomes" id="UP000265745"/>
    </source>
</evidence>
<dbReference type="Proteomes" id="UP000265745">
    <property type="component" value="Unassembled WGS sequence"/>
</dbReference>
<dbReference type="PROSITE" id="PS50110">
    <property type="entry name" value="RESPONSE_REGULATORY"/>
    <property type="match status" value="1"/>
</dbReference>
<keyword evidence="1 2" id="KW-0597">Phosphoprotein</keyword>
<dbReference type="GO" id="GO:0000160">
    <property type="term" value="P:phosphorelay signal transduction system"/>
    <property type="evidence" value="ECO:0007669"/>
    <property type="project" value="InterPro"/>
</dbReference>
<proteinExistence type="predicted"/>
<sequence>MSYRILIVEDEPVLAENLKAFMEKLPCKAMLATDGARAIDLAGKFPPDLIILDYRLPDMVGFDVLDAVQNTWHGQCVLITGHPTNEVCEEAGKRGITHIMFKPFPLGELRSLVAKMLSVEARSDGNGQVPVERRRQDSGTETFPMRLYDGTWLLADRRHGGKRPEDDDQSPPKPDAPGSKAGKA</sequence>